<sequence>MNMETARRVARNKDVVSAVLIAIAAGAFFVTSLRLSFGSPMDMGPGFFPRIVSALLFCLAVGIGVRGATEALSDGRDEPLRLPLRPIVSVFAAMFLFVLTLRGFGLIVASALLVLVAGVAPRDRRWREVAISAAVLSVTAGFLFVYGLGLQAPLLPWR</sequence>
<dbReference type="InterPro" id="IPR009936">
    <property type="entry name" value="DUF1468"/>
</dbReference>
<feature type="domain" description="DUF1468" evidence="2">
    <location>
        <begin position="15"/>
        <end position="153"/>
    </location>
</feature>
<protein>
    <recommendedName>
        <fullName evidence="2">DUF1468 domain-containing protein</fullName>
    </recommendedName>
</protein>
<dbReference type="AlphaFoldDB" id="A0A2W5N3Y9"/>
<keyword evidence="1" id="KW-0812">Transmembrane</keyword>
<gene>
    <name evidence="3" type="ORF">DI556_15280</name>
</gene>
<proteinExistence type="predicted"/>
<dbReference type="Proteomes" id="UP000249185">
    <property type="component" value="Unassembled WGS sequence"/>
</dbReference>
<accession>A0A2W5N3Y9</accession>
<evidence type="ECO:0000259" key="2">
    <source>
        <dbReference type="Pfam" id="PF07331"/>
    </source>
</evidence>
<dbReference type="EMBL" id="QFPW01000013">
    <property type="protein sequence ID" value="PZQ48182.1"/>
    <property type="molecule type" value="Genomic_DNA"/>
</dbReference>
<evidence type="ECO:0000313" key="3">
    <source>
        <dbReference type="EMBL" id="PZQ48182.1"/>
    </source>
</evidence>
<evidence type="ECO:0000256" key="1">
    <source>
        <dbReference type="SAM" id="Phobius"/>
    </source>
</evidence>
<dbReference type="Pfam" id="PF07331">
    <property type="entry name" value="TctB"/>
    <property type="match status" value="1"/>
</dbReference>
<keyword evidence="1" id="KW-0472">Membrane</keyword>
<feature type="transmembrane region" description="Helical" evidence="1">
    <location>
        <begin position="129"/>
        <end position="149"/>
    </location>
</feature>
<organism evidence="3 4">
    <name type="scientific">Rhodovulum sulfidophilum</name>
    <name type="common">Rhodobacter sulfidophilus</name>
    <dbReference type="NCBI Taxonomy" id="35806"/>
    <lineage>
        <taxon>Bacteria</taxon>
        <taxon>Pseudomonadati</taxon>
        <taxon>Pseudomonadota</taxon>
        <taxon>Alphaproteobacteria</taxon>
        <taxon>Rhodobacterales</taxon>
        <taxon>Paracoccaceae</taxon>
        <taxon>Rhodovulum</taxon>
    </lineage>
</organism>
<evidence type="ECO:0000313" key="4">
    <source>
        <dbReference type="Proteomes" id="UP000249185"/>
    </source>
</evidence>
<comment type="caution">
    <text evidence="3">The sequence shown here is derived from an EMBL/GenBank/DDBJ whole genome shotgun (WGS) entry which is preliminary data.</text>
</comment>
<feature type="transmembrane region" description="Helical" evidence="1">
    <location>
        <begin position="15"/>
        <end position="35"/>
    </location>
</feature>
<name>A0A2W5N3Y9_RHOSU</name>
<reference evidence="3 4" key="1">
    <citation type="submission" date="2017-08" db="EMBL/GenBank/DDBJ databases">
        <title>Infants hospitalized years apart are colonized by the same room-sourced microbial strains.</title>
        <authorList>
            <person name="Brooks B."/>
            <person name="Olm M.R."/>
            <person name="Firek B.A."/>
            <person name="Baker R."/>
            <person name="Thomas B.C."/>
            <person name="Morowitz M.J."/>
            <person name="Banfield J.F."/>
        </authorList>
    </citation>
    <scope>NUCLEOTIDE SEQUENCE [LARGE SCALE GENOMIC DNA]</scope>
    <source>
        <strain evidence="3">S2_005_002_R2_34</strain>
    </source>
</reference>
<keyword evidence="1" id="KW-1133">Transmembrane helix</keyword>
<feature type="transmembrane region" description="Helical" evidence="1">
    <location>
        <begin position="87"/>
        <end position="117"/>
    </location>
</feature>
<feature type="transmembrane region" description="Helical" evidence="1">
    <location>
        <begin position="47"/>
        <end position="67"/>
    </location>
</feature>